<dbReference type="Pfam" id="PF13469">
    <property type="entry name" value="Sulfotransfer_3"/>
    <property type="match status" value="1"/>
</dbReference>
<dbReference type="EMBL" id="FO818640">
    <property type="protein sequence ID" value="CDM93488.1"/>
    <property type="molecule type" value="Genomic_DNA"/>
</dbReference>
<organism evidence="1 2">
    <name type="scientific">Limnospira indica PCC 8005</name>
    <dbReference type="NCBI Taxonomy" id="376219"/>
    <lineage>
        <taxon>Bacteria</taxon>
        <taxon>Bacillati</taxon>
        <taxon>Cyanobacteriota</taxon>
        <taxon>Cyanophyceae</taxon>
        <taxon>Oscillatoriophycideae</taxon>
        <taxon>Oscillatoriales</taxon>
        <taxon>Sirenicapillariaceae</taxon>
        <taxon>Limnospira</taxon>
    </lineage>
</organism>
<gene>
    <name evidence="1" type="ORF">ARTHRO_11161</name>
</gene>
<dbReference type="PANTHER" id="PTHR36451">
    <property type="entry name" value="PAPS-DEPENDENT SULFOTRANSFERASE STF3"/>
    <property type="match status" value="1"/>
</dbReference>
<evidence type="ECO:0000313" key="2">
    <source>
        <dbReference type="Proteomes" id="UP000032946"/>
    </source>
</evidence>
<accession>A0A9P1KCS3</accession>
<dbReference type="InterPro" id="IPR052736">
    <property type="entry name" value="Stf3_sulfotransferase"/>
</dbReference>
<dbReference type="RefSeq" id="WP_008057520.1">
    <property type="nucleotide sequence ID" value="NZ_FO818640.1"/>
</dbReference>
<dbReference type="SUPFAM" id="SSF52540">
    <property type="entry name" value="P-loop containing nucleoside triphosphate hydrolases"/>
    <property type="match status" value="1"/>
</dbReference>
<dbReference type="Gene3D" id="3.40.50.300">
    <property type="entry name" value="P-loop containing nucleotide triphosphate hydrolases"/>
    <property type="match status" value="1"/>
</dbReference>
<keyword evidence="2" id="KW-1185">Reference proteome</keyword>
<dbReference type="PANTHER" id="PTHR36451:SF1">
    <property type="entry name" value="OMEGA-HYDROXY-BETA-DIHYDROMENAQUINONE-9 SULFOTRANSFERASE STF3"/>
    <property type="match status" value="1"/>
</dbReference>
<reference evidence="1 2" key="1">
    <citation type="submission" date="2014-02" db="EMBL/GenBank/DDBJ databases">
        <authorList>
            <person name="Genoscope - CEA"/>
        </authorList>
    </citation>
    <scope>NUCLEOTIDE SEQUENCE [LARGE SCALE GENOMIC DNA]</scope>
    <source>
        <strain evidence="1 2">PCC 8005</strain>
    </source>
</reference>
<evidence type="ECO:0000313" key="1">
    <source>
        <dbReference type="EMBL" id="CDM93488.1"/>
    </source>
</evidence>
<sequence length="476" mass="54199">MALGIAVVSLLLLCYLYLKLRAADCAFVEMNQRDWHIHLLPKPSLFARLFNIIIDKRGASLLITLLEKTAIASALKKSVRQMEEAEASGRVPAILCDAAARQAMRSRLANYADDMRASVTLNALAKVSNYAGALHYLSNHAGLLKLGAEAHNEVVRQPVFIVSMPRTATTILHRTLATDTSRWRAFDLADMIMPLPPIPRSDRARRDQLAEKVQKNFIEPLKRIYPGWYECLETMHAMKPNQVDEDLGIYDSGLGFGYQDTLMLLYPEQRARGMPLESAELAAYRYAWLDMVMRIHQTLEPDSDKTWLMKDPNHTAFLPQLRQQFPDARFIFTHRPPREILPSMAKLFVVFTCIFVEPGAPGTTSAEWGQYALEKTNFFLSGIVDYTKANPPDEDHRIDFLFSELAPNMVECIGRIYEMCFDEKPTAEAKAAMQAYLDDHKRDKKGNQPRSLQDFHLTEAKIAFEEYSNMFLRDSV</sequence>
<name>A0A9P1KCS3_9CYAN</name>
<dbReference type="Proteomes" id="UP000032946">
    <property type="component" value="Chromosome"/>
</dbReference>
<proteinExistence type="predicted"/>
<protein>
    <recommendedName>
        <fullName evidence="3">Sulfotransferase</fullName>
    </recommendedName>
</protein>
<evidence type="ECO:0008006" key="3">
    <source>
        <dbReference type="Google" id="ProtNLM"/>
    </source>
</evidence>
<dbReference type="AlphaFoldDB" id="A0A9P1KCS3"/>
<dbReference type="InterPro" id="IPR027417">
    <property type="entry name" value="P-loop_NTPase"/>
</dbReference>